<feature type="region of interest" description="Disordered" evidence="2">
    <location>
        <begin position="609"/>
        <end position="633"/>
    </location>
</feature>
<feature type="compositionally biased region" description="Gly residues" evidence="2">
    <location>
        <begin position="2385"/>
        <end position="2399"/>
    </location>
</feature>
<feature type="coiled-coil region" evidence="1">
    <location>
        <begin position="1649"/>
        <end position="1704"/>
    </location>
</feature>
<feature type="compositionally biased region" description="Low complexity" evidence="2">
    <location>
        <begin position="2029"/>
        <end position="2045"/>
    </location>
</feature>
<feature type="region of interest" description="Disordered" evidence="2">
    <location>
        <begin position="446"/>
        <end position="578"/>
    </location>
</feature>
<evidence type="ECO:0000313" key="4">
    <source>
        <dbReference type="Proteomes" id="UP001165065"/>
    </source>
</evidence>
<feature type="region of interest" description="Disordered" evidence="2">
    <location>
        <begin position="2381"/>
        <end position="2404"/>
    </location>
</feature>
<feature type="coiled-coil region" evidence="1">
    <location>
        <begin position="304"/>
        <end position="428"/>
    </location>
</feature>
<feature type="compositionally biased region" description="Basic and acidic residues" evidence="2">
    <location>
        <begin position="471"/>
        <end position="492"/>
    </location>
</feature>
<evidence type="ECO:0000256" key="2">
    <source>
        <dbReference type="SAM" id="MobiDB-lite"/>
    </source>
</evidence>
<gene>
    <name evidence="3" type="ORF">TrCOL_g8515</name>
</gene>
<feature type="compositionally biased region" description="Low complexity" evidence="2">
    <location>
        <begin position="44"/>
        <end position="56"/>
    </location>
</feature>
<feature type="coiled-coil region" evidence="1">
    <location>
        <begin position="716"/>
        <end position="771"/>
    </location>
</feature>
<evidence type="ECO:0000256" key="1">
    <source>
        <dbReference type="SAM" id="Coils"/>
    </source>
</evidence>
<dbReference type="EMBL" id="BRYA01000581">
    <property type="protein sequence ID" value="GMI24236.1"/>
    <property type="molecule type" value="Genomic_DNA"/>
</dbReference>
<feature type="compositionally biased region" description="Acidic residues" evidence="2">
    <location>
        <begin position="936"/>
        <end position="973"/>
    </location>
</feature>
<sequence>MALRSEAKEIMGRIDKLTVDYDGAVSQLIVGSSAEAKGSNAVNGRRSSGSLASSKKGGAGEEKGTIKQHVISSELQFKKFQQDKGRMTMIMLDHVKLGMEQKEVLNGLKNWFYGLDKVDEDDGGEDVTEMESYIMSLSDVLRGTRAAAKKLDDHTLKSTEKLGEVMKSLRRAYNDALNPKFKTIVKGGDDGPAVEVEDPSLQIIALEKNLRDAQFELMAGKEAFERERKELNKRLEKADDEVSAFLEQNNLSSSDHREQIHALKKKCLVLEEEKAALEVKCKRIETVSRDPTIGALFKGGTSSGGALAAEKAELEEQLAEKEALIKNLRQSISDLESKMSFYKGQAADSDFGMDAKIKEAEKRAKREAAKASQEMNDLNQVLKEDVKSLKEQLSELDEGNKAKILSLVSDHERELAKLKEELKSQAEYYKAELKDRAIRMDEMEEQIGKASKAGTSSKKDGNATNKDLEEEVARLKKELEVEKGERKSDLLKLSESTSELEKQRRLSQSLSRDLEQQKEDNEKAIEKERKWFEKEKERSEKTEKEKLKEKEKKEREKLKAGSKEQNQQSGKGDEDNIKKLKAQLAEAISALSDKEEALKKKTEELEGVAGATLPGRAEELEEEAKRFRSESEAVILQHKQSTDRYKLKLEHLASLCVPSNLLEGTEQLDRMESLMSVILESTDTESWKRSETELVEFGQLLAVEKKNASEKGLMDDEKVKNALEAAQGELKESEEARQELTVANAEQKRRIAELENLLKKTKELLAENMEKLGSRMSKDMLNAAKTLTANMKAQMSASRADAEAAEEVSKEKRKMSFAKLGMLTKTVSAFKKGSKDARLQKLKKLSSNVGNSSARNMSERKEEMKTEEESGDNPVADHKVEVKGNVEKRSDPPSEAPLGGKETNAPVHEATVDPEMKEESVTDFERQEDKLMVEEQAVEDQAAEDQAAEDQAIEDQAVEDQAVEDQAVEDQAVEDQAVEKQASDETKDKGVDKEGQDQAGLTPPVPLPDVESAPKPKRGGVGLSIAMKMNMRRRGVSTDSDGSSGKKDSSEEKKEHEEEKHPPLQKKMSHTFEDRLLYFGVKKQKVALSSAVSANLKANSIATKLFKKAKKTSQEKTDKMAEAKVKEEALEQQNKDMKQQENNLIAKKEAEEELAAKINEAAAEERKKLEEERETLRLEHEALAKKMKEEEEARVKLQAELEAEKEEIARLEEMVELEDEQLEEMDEKNLEIESELKQTDKELKVAEKEVEKQKLVEAELKRQLSVAINPEKVTELEGQLDGLKIEQEAAKERQVLLERELAEQAAGAAAQEAVMLERVAELESRLAEEKKRSEEISEAHRRNIIQQAENIDTLQEQLEVIKKEASSVHLSERSGTGATAGEGEKGQGRSSGVNEMIKKLTEEHERTLQEMATTMMEKSRLLELKEADLTEAQDMVHNLRIKVVEGEGEIMTIRKRISFRAEAVEKEKELTKKLMEKREVEKEKLRQKVEKMKAELQEGDEEGRKKLAENEKGYEKILDLMRNHEKLLSDKEEELQISKKSVEELESLVEHYDEAIEKLTQHISEKDSEFEATLAKGEELLKMEKERADTIWKQLDDFKKGKVMDETNLDAALSTHRNTITRMEEKVHESLKSEVEKMAEANVVGASEMEKMEKGLGDERRAFDELEAEAKEVRKRVVKEEHGVKKLKAEVGEKERKDEGAEEDEEEEIVVVKKKKKKKKVVVVEESEEDASVADEEEPEEETFFEIGDLDMDYDEESLRSVVDATSRVTLKLEELESFIDAKPKLRMRDPQLIESRETLELFMEEMIGELVNFGVHSCAALRAEIERTWLKNKMLQQWKSVMGGGKADKSDKSSYRIQYEMPAQIKSLKQAIDLGGGWKAALYLSTGDINLDCEVKDWPQLDQIQMLKRIKEYLEEIKQKQELRIDSTETKLSVERENVAKLEDEVKAARRSAKNKMLNDRKRKGDEGNSLISISDFNKERKLMAKMHERSSHLIMDIMKLSMPSKQGKKKSVLLNVNTPSHLGIGSPGTPGSTGSRPGSTGRPWSRSSMIEAEGGRGGRGLSMRFDDAFAQEEGGEKEGGGEGGKEGGGAESEQYKKLIEQSTNDYQNAKRLSRRMSIQPRGATAAGVGSKGVMKEEGGNEEQGKEDIDEDTELAKMNPREMKEQIETTDVVTRALEHDMAMMDKALSQLKLRKKEEAQRREEENGLKERENAILVDSLDNSYKLIRTFKADYISEDVEDVIAALKQRVSALQDHVTKAEKKYEALLEYQLEGNDDGDHGKLEVLERTMKEKQWVMKLLNNLLVQKMTYTQSLDKINSDLKRAQARRGMVREVKALTELKKKCKDELEKVEIKIAEVKKDDNGYTEMLRELYERIEMKESQKGLGGGDEGGEEGGVGDPVHTPALFKRSTEIVNEFKEKEKGGDVKIDWKEIDGNIEQQRLLIASASGASVGNGAMMGMWVDGDGPERPSTTPMQVLEGGWEKKFTKSSGKKIIKKKKMVLKGVGGVEDAEVMERIEANSLEAKMVKFEGMDKKANYLPLLARNQVSVQRPMTGIEGSQSRQGIASDLLQGQR</sequence>
<feature type="region of interest" description="Disordered" evidence="2">
    <location>
        <begin position="841"/>
        <end position="1069"/>
    </location>
</feature>
<feature type="compositionally biased region" description="Basic and acidic residues" evidence="2">
    <location>
        <begin position="2076"/>
        <end position="2087"/>
    </location>
</feature>
<feature type="coiled-coil region" evidence="1">
    <location>
        <begin position="2335"/>
        <end position="2362"/>
    </location>
</feature>
<feature type="coiled-coil region" evidence="1">
    <location>
        <begin position="1926"/>
        <end position="1960"/>
    </location>
</feature>
<feature type="compositionally biased region" description="Basic and acidic residues" evidence="2">
    <location>
        <begin position="512"/>
        <end position="562"/>
    </location>
</feature>
<accession>A0A9W7FYW2</accession>
<feature type="compositionally biased region" description="Basic and acidic residues" evidence="2">
    <location>
        <begin position="977"/>
        <end position="996"/>
    </location>
</feature>
<dbReference type="OrthoDB" id="207040at2759"/>
<organism evidence="3 4">
    <name type="scientific">Triparma columacea</name>
    <dbReference type="NCBI Taxonomy" id="722753"/>
    <lineage>
        <taxon>Eukaryota</taxon>
        <taxon>Sar</taxon>
        <taxon>Stramenopiles</taxon>
        <taxon>Ochrophyta</taxon>
        <taxon>Bolidophyceae</taxon>
        <taxon>Parmales</taxon>
        <taxon>Triparmaceae</taxon>
        <taxon>Triparma</taxon>
    </lineage>
</organism>
<feature type="region of interest" description="Disordered" evidence="2">
    <location>
        <begin position="2115"/>
        <end position="2150"/>
    </location>
</feature>
<feature type="region of interest" description="Disordered" evidence="2">
    <location>
        <begin position="1108"/>
        <end position="1148"/>
    </location>
</feature>
<protein>
    <submittedName>
        <fullName evidence="3">Uncharacterized protein</fullName>
    </submittedName>
</protein>
<feature type="coiled-coil region" evidence="1">
    <location>
        <begin position="2195"/>
        <end position="2264"/>
    </location>
</feature>
<feature type="compositionally biased region" description="Basic and acidic residues" evidence="2">
    <location>
        <begin position="1044"/>
        <end position="1062"/>
    </location>
</feature>
<feature type="compositionally biased region" description="Basic and acidic residues" evidence="2">
    <location>
        <begin position="857"/>
        <end position="868"/>
    </location>
</feature>
<dbReference type="Proteomes" id="UP001165065">
    <property type="component" value="Unassembled WGS sequence"/>
</dbReference>
<feature type="region of interest" description="Disordered" evidence="2">
    <location>
        <begin position="2553"/>
        <end position="2575"/>
    </location>
</feature>
<feature type="compositionally biased region" description="Basic and acidic residues" evidence="2">
    <location>
        <begin position="910"/>
        <end position="933"/>
    </location>
</feature>
<feature type="compositionally biased region" description="Basic and acidic residues" evidence="2">
    <location>
        <begin position="1112"/>
        <end position="1139"/>
    </location>
</feature>
<proteinExistence type="predicted"/>
<keyword evidence="1" id="KW-0175">Coiled coil</keyword>
<feature type="coiled-coil region" evidence="1">
    <location>
        <begin position="1397"/>
        <end position="1562"/>
    </location>
</feature>
<feature type="compositionally biased region" description="Basic and acidic residues" evidence="2">
    <location>
        <begin position="2135"/>
        <end position="2148"/>
    </location>
</feature>
<feature type="compositionally biased region" description="Polar residues" evidence="2">
    <location>
        <begin position="845"/>
        <end position="856"/>
    </location>
</feature>
<feature type="region of interest" description="Disordered" evidence="2">
    <location>
        <begin position="1365"/>
        <end position="1394"/>
    </location>
</feature>
<feature type="region of interest" description="Disordered" evidence="2">
    <location>
        <begin position="2074"/>
        <end position="2093"/>
    </location>
</feature>
<feature type="region of interest" description="Disordered" evidence="2">
    <location>
        <begin position="36"/>
        <end position="65"/>
    </location>
</feature>
<reference evidence="4" key="1">
    <citation type="journal article" date="2023" name="Commun. Biol.">
        <title>Genome analysis of Parmales, the sister group of diatoms, reveals the evolutionary specialization of diatoms from phago-mixotrophs to photoautotrophs.</title>
        <authorList>
            <person name="Ban H."/>
            <person name="Sato S."/>
            <person name="Yoshikawa S."/>
            <person name="Yamada K."/>
            <person name="Nakamura Y."/>
            <person name="Ichinomiya M."/>
            <person name="Sato N."/>
            <person name="Blanc-Mathieu R."/>
            <person name="Endo H."/>
            <person name="Kuwata A."/>
            <person name="Ogata H."/>
        </authorList>
    </citation>
    <scope>NUCLEOTIDE SEQUENCE [LARGE SCALE GENOMIC DNA]</scope>
</reference>
<keyword evidence="4" id="KW-1185">Reference proteome</keyword>
<comment type="caution">
    <text evidence="3">The sequence shown here is derived from an EMBL/GenBank/DDBJ whole genome shotgun (WGS) entry which is preliminary data.</text>
</comment>
<feature type="coiled-coil region" evidence="1">
    <location>
        <begin position="221"/>
        <end position="280"/>
    </location>
</feature>
<feature type="region of interest" description="Disordered" evidence="2">
    <location>
        <begin position="2019"/>
        <end position="2064"/>
    </location>
</feature>
<feature type="compositionally biased region" description="Basic and acidic residues" evidence="2">
    <location>
        <begin position="875"/>
        <end position="892"/>
    </location>
</feature>
<evidence type="ECO:0000313" key="3">
    <source>
        <dbReference type="EMBL" id="GMI24236.1"/>
    </source>
</evidence>
<name>A0A9W7FYW2_9STRA</name>